<dbReference type="SUPFAM" id="SSF89372">
    <property type="entry name" value="Fucose-specific lectin"/>
    <property type="match status" value="1"/>
</dbReference>
<comment type="caution">
    <text evidence="4">The sequence shown here is derived from an EMBL/GenBank/DDBJ whole genome shotgun (WGS) entry which is preliminary data.</text>
</comment>
<reference evidence="4" key="2">
    <citation type="submission" date="2023-05" db="EMBL/GenBank/DDBJ databases">
        <authorList>
            <consortium name="Lawrence Berkeley National Laboratory"/>
            <person name="Steindorff A."/>
            <person name="Hensen N."/>
            <person name="Bonometti L."/>
            <person name="Westerberg I."/>
            <person name="Brannstrom I.O."/>
            <person name="Guillou S."/>
            <person name="Cros-Aarteil S."/>
            <person name="Calhoun S."/>
            <person name="Haridas S."/>
            <person name="Kuo A."/>
            <person name="Mondo S."/>
            <person name="Pangilinan J."/>
            <person name="Riley R."/>
            <person name="Labutti K."/>
            <person name="Andreopoulos B."/>
            <person name="Lipzen A."/>
            <person name="Chen C."/>
            <person name="Yanf M."/>
            <person name="Daum C."/>
            <person name="Ng V."/>
            <person name="Clum A."/>
            <person name="Ohm R."/>
            <person name="Martin F."/>
            <person name="Silar P."/>
            <person name="Natvig D."/>
            <person name="Lalanne C."/>
            <person name="Gautier V."/>
            <person name="Ament-Velasquez S.L."/>
            <person name="Kruys A."/>
            <person name="Hutchinson M.I."/>
            <person name="Powell A.J."/>
            <person name="Barry K."/>
            <person name="Miller A.N."/>
            <person name="Grigoriev I.V."/>
            <person name="Debuchy R."/>
            <person name="Gladieux P."/>
            <person name="Thoren M.H."/>
            <person name="Johannesson H."/>
        </authorList>
    </citation>
    <scope>NUCLEOTIDE SEQUENCE</scope>
    <source>
        <strain evidence="4">CBS 990.96</strain>
    </source>
</reference>
<dbReference type="Pfam" id="PF00112">
    <property type="entry name" value="Peptidase_C1"/>
    <property type="match status" value="1"/>
</dbReference>
<dbReference type="GO" id="GO:0006508">
    <property type="term" value="P:proteolysis"/>
    <property type="evidence" value="ECO:0007669"/>
    <property type="project" value="InterPro"/>
</dbReference>
<accession>A0AAN7BJ60</accession>
<feature type="chain" id="PRO_5042863153" description="Peptidase C1A papain C-terminal domain-containing protein" evidence="2">
    <location>
        <begin position="21"/>
        <end position="623"/>
    </location>
</feature>
<protein>
    <recommendedName>
        <fullName evidence="3">Peptidase C1A papain C-terminal domain-containing protein</fullName>
    </recommendedName>
</protein>
<comment type="similarity">
    <text evidence="1">Belongs to the peptidase C1 family.</text>
</comment>
<gene>
    <name evidence="4" type="ORF">QBC38DRAFT_398090</name>
</gene>
<dbReference type="InterPro" id="IPR038765">
    <property type="entry name" value="Papain-like_cys_pep_sf"/>
</dbReference>
<dbReference type="Proteomes" id="UP001301958">
    <property type="component" value="Unassembled WGS sequence"/>
</dbReference>
<dbReference type="AlphaFoldDB" id="A0AAN7BJ60"/>
<reference evidence="4" key="1">
    <citation type="journal article" date="2023" name="Mol. Phylogenet. Evol.">
        <title>Genome-scale phylogeny and comparative genomics of the fungal order Sordariales.</title>
        <authorList>
            <person name="Hensen N."/>
            <person name="Bonometti L."/>
            <person name="Westerberg I."/>
            <person name="Brannstrom I.O."/>
            <person name="Guillou S."/>
            <person name="Cros-Aarteil S."/>
            <person name="Calhoun S."/>
            <person name="Haridas S."/>
            <person name="Kuo A."/>
            <person name="Mondo S."/>
            <person name="Pangilinan J."/>
            <person name="Riley R."/>
            <person name="LaButti K."/>
            <person name="Andreopoulos B."/>
            <person name="Lipzen A."/>
            <person name="Chen C."/>
            <person name="Yan M."/>
            <person name="Daum C."/>
            <person name="Ng V."/>
            <person name="Clum A."/>
            <person name="Steindorff A."/>
            <person name="Ohm R.A."/>
            <person name="Martin F."/>
            <person name="Silar P."/>
            <person name="Natvig D.O."/>
            <person name="Lalanne C."/>
            <person name="Gautier V."/>
            <person name="Ament-Velasquez S.L."/>
            <person name="Kruys A."/>
            <person name="Hutchinson M.I."/>
            <person name="Powell A.J."/>
            <person name="Barry K."/>
            <person name="Miller A.N."/>
            <person name="Grigoriev I.V."/>
            <person name="Debuchy R."/>
            <person name="Gladieux P."/>
            <person name="Hiltunen Thoren M."/>
            <person name="Johannesson H."/>
        </authorList>
    </citation>
    <scope>NUCLEOTIDE SEQUENCE</scope>
    <source>
        <strain evidence="4">CBS 990.96</strain>
    </source>
</reference>
<evidence type="ECO:0000256" key="2">
    <source>
        <dbReference type="SAM" id="SignalP"/>
    </source>
</evidence>
<feature type="signal peptide" evidence="2">
    <location>
        <begin position="1"/>
        <end position="20"/>
    </location>
</feature>
<feature type="non-terminal residue" evidence="4">
    <location>
        <position position="623"/>
    </location>
</feature>
<keyword evidence="5" id="KW-1185">Reference proteome</keyword>
<dbReference type="Gene3D" id="3.90.70.10">
    <property type="entry name" value="Cysteine proteinases"/>
    <property type="match status" value="1"/>
</dbReference>
<evidence type="ECO:0000256" key="1">
    <source>
        <dbReference type="ARBA" id="ARBA00008455"/>
    </source>
</evidence>
<dbReference type="InterPro" id="IPR013128">
    <property type="entry name" value="Peptidase_C1A"/>
</dbReference>
<dbReference type="EMBL" id="MU865399">
    <property type="protein sequence ID" value="KAK4224234.1"/>
    <property type="molecule type" value="Genomic_DNA"/>
</dbReference>
<proteinExistence type="inferred from homology"/>
<dbReference type="SUPFAM" id="SSF54001">
    <property type="entry name" value="Cysteine proteinases"/>
    <property type="match status" value="1"/>
</dbReference>
<evidence type="ECO:0000259" key="3">
    <source>
        <dbReference type="SMART" id="SM00645"/>
    </source>
</evidence>
<feature type="domain" description="Peptidase C1A papain C-terminal" evidence="3">
    <location>
        <begin position="80"/>
        <end position="299"/>
    </location>
</feature>
<dbReference type="SMART" id="SM00645">
    <property type="entry name" value="Pept_C1"/>
    <property type="match status" value="1"/>
</dbReference>
<keyword evidence="2" id="KW-0732">Signal</keyword>
<dbReference type="InterPro" id="IPR000668">
    <property type="entry name" value="Peptidase_C1A_C"/>
</dbReference>
<name>A0AAN7BJ60_9PEZI</name>
<sequence length="623" mass="69358">MMRLLVCLWMKLMLSSTGEARPSRQQLVWPLPVPASSVPPVDWVSVGPSLYKPPATSSRQSTQNLKTPTAIKSLVFNSSVPAEVDWRNRSRVNYITTAQNQGVCQSCWAFAVTALIETMVRIEHGIWTKRSEADVHDGIAACDSTFNAEDTLKYVAGIANPERGIPGIADWACDPYEATFHPYEHCADRSGRATYISSYQAIGGIEDQKRWLNEYGPIVATFALYEDFWDWRDEKGDKVYSYNNIARETGNHIALVVGYTDIRQAWIVKNSWGREWGNEGFVYIAYDTANIDYWTKYGLTNVNSDPWSRKRHQSGSMLISGNGKTHRNFEALLLSDDSKIKVTHISRDGDSLQWSLLSELPTVSSPLLANPAIIGTSFNRDFHAVGVDTNGSMHQWVYSQTKKEWSLYTTIESHNITGIPGFTQADDSSLVVVVKHGDGSLNEWKQAPNSSTWKLTVPPLAHHGIAQSGPALVQSNVESDLYRSHGDLSGVLYAVAVRTDGKMQLFSKGQGEAWKSGETFGVGIPGDAAPVMIQDFLDTENELSAGKLRVVIAVGGQVQHWVRYGEGNWEMSESVGSGIRNVWSLVQGSFGDMMYMLTEHESGMYDYWGWDGEWVVVKRLKGL</sequence>
<organism evidence="4 5">
    <name type="scientific">Podospora fimiseda</name>
    <dbReference type="NCBI Taxonomy" id="252190"/>
    <lineage>
        <taxon>Eukaryota</taxon>
        <taxon>Fungi</taxon>
        <taxon>Dikarya</taxon>
        <taxon>Ascomycota</taxon>
        <taxon>Pezizomycotina</taxon>
        <taxon>Sordariomycetes</taxon>
        <taxon>Sordariomycetidae</taxon>
        <taxon>Sordariales</taxon>
        <taxon>Podosporaceae</taxon>
        <taxon>Podospora</taxon>
    </lineage>
</organism>
<dbReference type="GO" id="GO:0008234">
    <property type="term" value="F:cysteine-type peptidase activity"/>
    <property type="evidence" value="ECO:0007669"/>
    <property type="project" value="InterPro"/>
</dbReference>
<dbReference type="PANTHER" id="PTHR12411">
    <property type="entry name" value="CYSTEINE PROTEASE FAMILY C1-RELATED"/>
    <property type="match status" value="1"/>
</dbReference>
<evidence type="ECO:0000313" key="5">
    <source>
        <dbReference type="Proteomes" id="UP001301958"/>
    </source>
</evidence>
<evidence type="ECO:0000313" key="4">
    <source>
        <dbReference type="EMBL" id="KAK4224234.1"/>
    </source>
</evidence>